<name>A0ABV0YPK0_9TELE</name>
<sequence>MQRMIMYVKILPELYRTETHIYKRCLKTRFEPINIRISILQFDFIFVKPLFDLRIKLHLMAATAEDGGGKKSPFTSATRRAQKHTFHMGYQLIFMLQHASARSEQGPQCGVS</sequence>
<accession>A0ABV0YPK0</accession>
<evidence type="ECO:0000313" key="2">
    <source>
        <dbReference type="Proteomes" id="UP001469553"/>
    </source>
</evidence>
<reference evidence="1 2" key="1">
    <citation type="submission" date="2021-06" db="EMBL/GenBank/DDBJ databases">
        <authorList>
            <person name="Palmer J.M."/>
        </authorList>
    </citation>
    <scope>NUCLEOTIDE SEQUENCE [LARGE SCALE GENOMIC DNA]</scope>
    <source>
        <strain evidence="1 2">AS_MEX2019</strain>
        <tissue evidence="1">Muscle</tissue>
    </source>
</reference>
<keyword evidence="2" id="KW-1185">Reference proteome</keyword>
<evidence type="ECO:0000313" key="1">
    <source>
        <dbReference type="EMBL" id="MEQ2295784.1"/>
    </source>
</evidence>
<protein>
    <submittedName>
        <fullName evidence="1">Uncharacterized protein</fullName>
    </submittedName>
</protein>
<proteinExistence type="predicted"/>
<comment type="caution">
    <text evidence="1">The sequence shown here is derived from an EMBL/GenBank/DDBJ whole genome shotgun (WGS) entry which is preliminary data.</text>
</comment>
<organism evidence="1 2">
    <name type="scientific">Ameca splendens</name>
    <dbReference type="NCBI Taxonomy" id="208324"/>
    <lineage>
        <taxon>Eukaryota</taxon>
        <taxon>Metazoa</taxon>
        <taxon>Chordata</taxon>
        <taxon>Craniata</taxon>
        <taxon>Vertebrata</taxon>
        <taxon>Euteleostomi</taxon>
        <taxon>Actinopterygii</taxon>
        <taxon>Neopterygii</taxon>
        <taxon>Teleostei</taxon>
        <taxon>Neoteleostei</taxon>
        <taxon>Acanthomorphata</taxon>
        <taxon>Ovalentaria</taxon>
        <taxon>Atherinomorphae</taxon>
        <taxon>Cyprinodontiformes</taxon>
        <taxon>Goodeidae</taxon>
        <taxon>Ameca</taxon>
    </lineage>
</organism>
<gene>
    <name evidence="1" type="ORF">AMECASPLE_018057</name>
</gene>
<dbReference type="EMBL" id="JAHRIP010039004">
    <property type="protein sequence ID" value="MEQ2295784.1"/>
    <property type="molecule type" value="Genomic_DNA"/>
</dbReference>
<dbReference type="Proteomes" id="UP001469553">
    <property type="component" value="Unassembled WGS sequence"/>
</dbReference>